<dbReference type="Proteomes" id="UP001154095">
    <property type="component" value="Chromosome"/>
</dbReference>
<proteinExistence type="inferred from homology"/>
<evidence type="ECO:0000256" key="8">
    <source>
        <dbReference type="ARBA" id="ARBA00051542"/>
    </source>
</evidence>
<dbReference type="InterPro" id="IPR014729">
    <property type="entry name" value="Rossmann-like_a/b/a_fold"/>
</dbReference>
<feature type="active site" description="Cysteine persulfide intermediate" evidence="10">
    <location>
        <position position="199"/>
    </location>
</feature>
<dbReference type="CDD" id="cd01998">
    <property type="entry name" value="MnmA_TRMU-like"/>
    <property type="match status" value="1"/>
</dbReference>
<feature type="binding site" evidence="10">
    <location>
        <position position="32"/>
    </location>
    <ligand>
        <name>ATP</name>
        <dbReference type="ChEBI" id="CHEBI:30616"/>
    </ligand>
</feature>
<evidence type="ECO:0000313" key="14">
    <source>
        <dbReference type="EMBL" id="CAH2761943.1"/>
    </source>
</evidence>
<evidence type="ECO:0000259" key="11">
    <source>
        <dbReference type="Pfam" id="PF20258"/>
    </source>
</evidence>
<comment type="catalytic activity">
    <reaction evidence="8 10">
        <text>S-sulfanyl-L-cysteinyl-[protein] + uridine(34) in tRNA + AH2 + ATP = 2-thiouridine(34) in tRNA + L-cysteinyl-[protein] + A + AMP + diphosphate + H(+)</text>
        <dbReference type="Rhea" id="RHEA:47032"/>
        <dbReference type="Rhea" id="RHEA-COMP:10131"/>
        <dbReference type="Rhea" id="RHEA-COMP:11726"/>
        <dbReference type="Rhea" id="RHEA-COMP:11727"/>
        <dbReference type="Rhea" id="RHEA-COMP:11728"/>
        <dbReference type="ChEBI" id="CHEBI:13193"/>
        <dbReference type="ChEBI" id="CHEBI:15378"/>
        <dbReference type="ChEBI" id="CHEBI:17499"/>
        <dbReference type="ChEBI" id="CHEBI:29950"/>
        <dbReference type="ChEBI" id="CHEBI:30616"/>
        <dbReference type="ChEBI" id="CHEBI:33019"/>
        <dbReference type="ChEBI" id="CHEBI:61963"/>
        <dbReference type="ChEBI" id="CHEBI:65315"/>
        <dbReference type="ChEBI" id="CHEBI:87170"/>
        <dbReference type="ChEBI" id="CHEBI:456215"/>
        <dbReference type="EC" id="2.8.1.13"/>
    </reaction>
</comment>
<dbReference type="Pfam" id="PF20258">
    <property type="entry name" value="tRNA_Me_trans_C"/>
    <property type="match status" value="1"/>
</dbReference>
<accession>A0AAU9VIG0</accession>
<feature type="domain" description="tRNA-specific 2-thiouridylase MnmA-like C-terminal" evidence="11">
    <location>
        <begin position="286"/>
        <end position="355"/>
    </location>
</feature>
<dbReference type="PANTHER" id="PTHR11933:SF5">
    <property type="entry name" value="MITOCHONDRIAL TRNA-SPECIFIC 2-THIOURIDYLASE 1"/>
    <property type="match status" value="1"/>
</dbReference>
<dbReference type="HAMAP" id="MF_00144">
    <property type="entry name" value="tRNA_thiouridyl_MnmA"/>
    <property type="match status" value="1"/>
</dbReference>
<comment type="subcellular location">
    <subcellularLocation>
        <location evidence="10">Cytoplasm</location>
    </subcellularLocation>
</comment>
<dbReference type="InterPro" id="IPR046885">
    <property type="entry name" value="MnmA-like_C"/>
</dbReference>
<feature type="region of interest" description="Interaction with tRNA" evidence="10">
    <location>
        <begin position="306"/>
        <end position="307"/>
    </location>
</feature>
<keyword evidence="6 10" id="KW-0694">RNA-binding</keyword>
<dbReference type="GO" id="GO:0002143">
    <property type="term" value="P:tRNA wobble position uridine thiolation"/>
    <property type="evidence" value="ECO:0007669"/>
    <property type="project" value="TreeGrafter"/>
</dbReference>
<dbReference type="Gene3D" id="2.40.30.10">
    <property type="entry name" value="Translation factors"/>
    <property type="match status" value="1"/>
</dbReference>
<keyword evidence="2 10" id="KW-0808">Transferase</keyword>
<dbReference type="FunFam" id="2.30.30.280:FF:000001">
    <property type="entry name" value="tRNA-specific 2-thiouridylase MnmA"/>
    <property type="match status" value="1"/>
</dbReference>
<dbReference type="AlphaFoldDB" id="A0AAU9VIG0"/>
<dbReference type="GO" id="GO:0000049">
    <property type="term" value="F:tRNA binding"/>
    <property type="evidence" value="ECO:0007669"/>
    <property type="project" value="UniProtKB-KW"/>
</dbReference>
<dbReference type="EMBL" id="OW659477">
    <property type="protein sequence ID" value="CAH2761943.1"/>
    <property type="molecule type" value="Genomic_DNA"/>
</dbReference>
<evidence type="ECO:0000313" key="15">
    <source>
        <dbReference type="Proteomes" id="UP001154095"/>
    </source>
</evidence>
<evidence type="ECO:0000259" key="12">
    <source>
        <dbReference type="Pfam" id="PF20259"/>
    </source>
</evidence>
<name>A0AAU9VIG0_9FIRM</name>
<dbReference type="InterPro" id="IPR023382">
    <property type="entry name" value="MnmA-like_central_sf"/>
</dbReference>
<dbReference type="GO" id="GO:0005524">
    <property type="term" value="F:ATP binding"/>
    <property type="evidence" value="ECO:0007669"/>
    <property type="project" value="UniProtKB-KW"/>
</dbReference>
<dbReference type="Gene3D" id="2.30.30.280">
    <property type="entry name" value="Adenine nucleotide alpha hydrolases-like domains"/>
    <property type="match status" value="1"/>
</dbReference>
<evidence type="ECO:0000256" key="9">
    <source>
        <dbReference type="ARBA" id="ARBA00056575"/>
    </source>
</evidence>
<dbReference type="InterPro" id="IPR046884">
    <property type="entry name" value="MnmA-like_central"/>
</dbReference>
<sequence length="372" mass="42127">MKVLVGLSGGVDSAVAAHILKSQGHDVTCAFMRNWDSFANNDILGNPTIKDDMCSQEVDYDDAKRVADHLGLELLRVDYVKEYWDHVFSFFLAETERGNTPNPDILCNRFVKFDAFYDFMDANGFEALATGHYAITRDGKMYRAVDQNKDQTYFLSRVRPEVLPRVLFPLGSLTKDEVRRIALELDLPVATKKDSTGICFIGERQYRDFLKNYLKDVEGDIIDVDTQKVLGKHQGVMFYTIGQRHGLDISTAVGPWFVVGKDLSTNRIYVGKGADHPMLFAGAAEIAEMNWFADEKVDLECTAKFRYRQKDIKVRIAWVDETRLRVEMIDDVKSVTLGQEAVFYLGEACLGGGRIDRVFDTNGNEVTYDSKL</sequence>
<keyword evidence="1 10" id="KW-0820">tRNA-binding</keyword>
<evidence type="ECO:0000256" key="2">
    <source>
        <dbReference type="ARBA" id="ARBA00022679"/>
    </source>
</evidence>
<dbReference type="EC" id="2.8.1.13" evidence="10"/>
<dbReference type="GO" id="GO:0005737">
    <property type="term" value="C:cytoplasm"/>
    <property type="evidence" value="ECO:0007669"/>
    <property type="project" value="UniProtKB-SubCell"/>
</dbReference>
<gene>
    <name evidence="10 14" type="primary">mnmA</name>
    <name evidence="14" type="ORF">ERYAMS2_00960</name>
    <name evidence="13" type="ORF">ERYAMS_00666</name>
</gene>
<dbReference type="GO" id="GO:0103016">
    <property type="term" value="F:tRNA-uridine 2-sulfurtransferase activity"/>
    <property type="evidence" value="ECO:0007669"/>
    <property type="project" value="UniProtKB-EC"/>
</dbReference>
<keyword evidence="10" id="KW-0963">Cytoplasm</keyword>
<comment type="similarity">
    <text evidence="10">Belongs to the MnmA/TRMU family.</text>
</comment>
<evidence type="ECO:0000256" key="4">
    <source>
        <dbReference type="ARBA" id="ARBA00022741"/>
    </source>
</evidence>
<evidence type="ECO:0000313" key="16">
    <source>
        <dbReference type="Proteomes" id="UP001154111"/>
    </source>
</evidence>
<feature type="region of interest" description="Interaction with target base in tRNA" evidence="10">
    <location>
        <begin position="102"/>
        <end position="104"/>
    </location>
</feature>
<evidence type="ECO:0000256" key="1">
    <source>
        <dbReference type="ARBA" id="ARBA00022555"/>
    </source>
</evidence>
<keyword evidence="3 10" id="KW-0819">tRNA processing</keyword>
<evidence type="ECO:0000256" key="7">
    <source>
        <dbReference type="ARBA" id="ARBA00023157"/>
    </source>
</evidence>
<dbReference type="Pfam" id="PF03054">
    <property type="entry name" value="tRNA_Me_trans"/>
    <property type="match status" value="1"/>
</dbReference>
<comment type="function">
    <text evidence="9 10">Catalyzes the 2-thiolation of uridine at the wobble position (U34) of tRNA, leading to the formation of s(2)U34.</text>
</comment>
<evidence type="ECO:0000256" key="5">
    <source>
        <dbReference type="ARBA" id="ARBA00022840"/>
    </source>
</evidence>
<comment type="caution">
    <text evidence="10">Lacks conserved residue(s) required for the propagation of feature annotation.</text>
</comment>
<dbReference type="NCBIfam" id="TIGR00420">
    <property type="entry name" value="trmU"/>
    <property type="match status" value="1"/>
</dbReference>
<feature type="domain" description="tRNA-specific 2-thiouridylase MnmA-like central" evidence="12">
    <location>
        <begin position="207"/>
        <end position="272"/>
    </location>
</feature>
<dbReference type="NCBIfam" id="NF001138">
    <property type="entry name" value="PRK00143.1"/>
    <property type="match status" value="1"/>
</dbReference>
<evidence type="ECO:0000256" key="6">
    <source>
        <dbReference type="ARBA" id="ARBA00022884"/>
    </source>
</evidence>
<protein>
    <recommendedName>
        <fullName evidence="10">tRNA-specific 2-thiouridylase MnmA</fullName>
        <ecNumber evidence="10">2.8.1.13</ecNumber>
    </recommendedName>
</protein>
<keyword evidence="5 10" id="KW-0067">ATP-binding</keyword>
<evidence type="ECO:0000256" key="3">
    <source>
        <dbReference type="ARBA" id="ARBA00022694"/>
    </source>
</evidence>
<dbReference type="PANTHER" id="PTHR11933">
    <property type="entry name" value="TRNA 5-METHYLAMINOMETHYL-2-THIOURIDYLATE -METHYLTRANSFERASE"/>
    <property type="match status" value="1"/>
</dbReference>
<dbReference type="SUPFAM" id="SSF52402">
    <property type="entry name" value="Adenine nucleotide alpha hydrolases-like"/>
    <property type="match status" value="1"/>
</dbReference>
<feature type="region of interest" description="Interaction with tRNA" evidence="10">
    <location>
        <begin position="149"/>
        <end position="151"/>
    </location>
</feature>
<dbReference type="InterPro" id="IPR004506">
    <property type="entry name" value="MnmA-like"/>
</dbReference>
<keyword evidence="15" id="KW-1185">Reference proteome</keyword>
<reference evidence="14" key="1">
    <citation type="submission" date="2022-04" db="EMBL/GenBank/DDBJ databases">
        <authorList>
            <person name="Forde T."/>
        </authorList>
    </citation>
    <scope>NUCLEOTIDE SEQUENCE</scope>
    <source>
        <strain evidence="14">A18Y016a</strain>
        <strain evidence="13">A18Y020d</strain>
    </source>
</reference>
<keyword evidence="7" id="KW-1015">Disulfide bond</keyword>
<feature type="site" description="Interaction with tRNA" evidence="10">
    <location>
        <position position="132"/>
    </location>
</feature>
<dbReference type="Proteomes" id="UP001154111">
    <property type="component" value="Chromosome"/>
</dbReference>
<dbReference type="EMBL" id="OW659496">
    <property type="protein sequence ID" value="CAH2761934.1"/>
    <property type="molecule type" value="Genomic_DNA"/>
</dbReference>
<feature type="site" description="Interaction with tRNA" evidence="10">
    <location>
        <position position="339"/>
    </location>
</feature>
<dbReference type="Pfam" id="PF20259">
    <property type="entry name" value="tRNA_Me_trans_M"/>
    <property type="match status" value="1"/>
</dbReference>
<organism evidence="14 16">
    <name type="scientific">Erysipelothrix amsterdamensis</name>
    <dbReference type="NCBI Taxonomy" id="2929157"/>
    <lineage>
        <taxon>Bacteria</taxon>
        <taxon>Bacillati</taxon>
        <taxon>Bacillota</taxon>
        <taxon>Erysipelotrichia</taxon>
        <taxon>Erysipelotrichales</taxon>
        <taxon>Erysipelotrichaceae</taxon>
        <taxon>Erysipelothrix</taxon>
    </lineage>
</organism>
<feature type="binding site" evidence="10">
    <location>
        <position position="131"/>
    </location>
    <ligand>
        <name>ATP</name>
        <dbReference type="ChEBI" id="CHEBI:30616"/>
    </ligand>
</feature>
<feature type="binding site" evidence="10">
    <location>
        <begin position="6"/>
        <end position="13"/>
    </location>
    <ligand>
        <name>ATP</name>
        <dbReference type="ChEBI" id="CHEBI:30616"/>
    </ligand>
</feature>
<evidence type="ECO:0000313" key="13">
    <source>
        <dbReference type="EMBL" id="CAH2761934.1"/>
    </source>
</evidence>
<feature type="active site" description="Nucleophile" evidence="10">
    <location>
        <position position="107"/>
    </location>
</feature>
<keyword evidence="4 10" id="KW-0547">Nucleotide-binding</keyword>
<dbReference type="RefSeq" id="WP_254006308.1">
    <property type="nucleotide sequence ID" value="NZ_OW659477.1"/>
</dbReference>
<dbReference type="Gene3D" id="3.40.50.620">
    <property type="entry name" value="HUPs"/>
    <property type="match status" value="1"/>
</dbReference>
<evidence type="ECO:0000256" key="10">
    <source>
        <dbReference type="HAMAP-Rule" id="MF_00144"/>
    </source>
</evidence>